<dbReference type="Gene3D" id="2.40.160.50">
    <property type="entry name" value="membrane protein fhac: a member of the omp85/tpsb transporter family"/>
    <property type="match status" value="1"/>
</dbReference>
<dbReference type="GO" id="GO:0008320">
    <property type="term" value="F:protein transmembrane transporter activity"/>
    <property type="evidence" value="ECO:0007669"/>
    <property type="project" value="TreeGrafter"/>
</dbReference>
<dbReference type="Pfam" id="PF03865">
    <property type="entry name" value="ShlB"/>
    <property type="match status" value="1"/>
</dbReference>
<dbReference type="PANTHER" id="PTHR34597">
    <property type="entry name" value="SLR1661 PROTEIN"/>
    <property type="match status" value="1"/>
</dbReference>
<dbReference type="PIRSF" id="PIRSF029745">
    <property type="entry name" value="FhaC"/>
    <property type="match status" value="1"/>
</dbReference>
<dbReference type="RefSeq" id="WP_197333828.1">
    <property type="nucleotide sequence ID" value="NZ_CP115945.1"/>
</dbReference>
<accession>G3A9T7</accession>
<keyword evidence="7" id="KW-0472">Membrane</keyword>
<keyword evidence="3" id="KW-0813">Transport</keyword>
<dbReference type="InterPro" id="IPR035251">
    <property type="entry name" value="ShlB_POTRA"/>
</dbReference>
<dbReference type="GO" id="GO:0098046">
    <property type="term" value="C:type V protein secretion system complex"/>
    <property type="evidence" value="ECO:0007669"/>
    <property type="project" value="TreeGrafter"/>
</dbReference>
<dbReference type="InterPro" id="IPR034746">
    <property type="entry name" value="POTRA"/>
</dbReference>
<dbReference type="PANTHER" id="PTHR34597:SF3">
    <property type="entry name" value="OUTER MEMBRANE TRANSPORTER CDIB"/>
    <property type="match status" value="1"/>
</dbReference>
<feature type="region of interest" description="Disordered" evidence="9">
    <location>
        <begin position="32"/>
        <end position="55"/>
    </location>
</feature>
<evidence type="ECO:0000256" key="5">
    <source>
        <dbReference type="ARBA" id="ARBA00022692"/>
    </source>
</evidence>
<dbReference type="InterPro" id="IPR051544">
    <property type="entry name" value="TPS_OM_transporter"/>
</dbReference>
<dbReference type="InterPro" id="IPR013686">
    <property type="entry name" value="Polypept-transport_assoc_ShlB"/>
</dbReference>
<evidence type="ECO:0000256" key="9">
    <source>
        <dbReference type="SAM" id="MobiDB-lite"/>
    </source>
</evidence>
<dbReference type="Pfam" id="PF17287">
    <property type="entry name" value="POTRA_3"/>
    <property type="match status" value="1"/>
</dbReference>
<dbReference type="EMBL" id="FR854090">
    <property type="protein sequence ID" value="CCA88056.1"/>
    <property type="molecule type" value="Genomic_DNA"/>
</dbReference>
<evidence type="ECO:0000256" key="2">
    <source>
        <dbReference type="ARBA" id="ARBA00009055"/>
    </source>
</evidence>
<sequence length="562" mass="61519">MSPSVSHVTALHFGTISALALAQVTPSPISSAEVPHLQEPQTNQARERANVRPDVLPPPASVQAISLTARPMETPCSTIQDVVLEDNVFSWTPALLQAVIGQCVGTQGMEAIERQVNDALIDRGYVTSRVLMPQQNLAAGTLRLKMLPGRIGVVRDASDDNIGWTRTVLLAKPGDLLNQRDLDQALETIRRLPGQSQASIDIVPGARAGESDVVLKPGTDKRWHGALSLDNSGLKSTGKYQMSGSLVIDSLLHLYDQLQISSSSNTDAGASTQGTRFYSISWSVPVGYASFFVGADRSRYRQAVKGFEEPLTYSGQSSEVSIGLAGVLHRDTTSRTDVQFRVFRKIDRNYLNNTEIVLQRRDVIGYEASLSHRRHLGPVMLDGGFAWRETLPEHSNIPGMVLDDRSYGGRAQIETANANLCWPFKLAGQVFELNSNWAIQHARTRVLPSDDFAIGNHHTVRGFDGELTLAAENGWYWRNELAWHVAGQAVYVGVDMGKIHGPSARFLLGNRLVGATIGARGRLSSLPYMAFNYDISLGWPLDKPAGFRTERPVVMAQVGVEF</sequence>
<comment type="similarity">
    <text evidence="2">Belongs to the TPS (TC 1.B.20) family.</text>
</comment>
<dbReference type="InterPro" id="IPR027282">
    <property type="entry name" value="TPS"/>
</dbReference>
<keyword evidence="10" id="KW-0732">Signal</keyword>
<dbReference type="Gene3D" id="3.10.20.310">
    <property type="entry name" value="membrane protein fhac"/>
    <property type="match status" value="1"/>
</dbReference>
<protein>
    <submittedName>
        <fullName evidence="12">Hemolysin activator translocator</fullName>
    </submittedName>
</protein>
<evidence type="ECO:0000256" key="1">
    <source>
        <dbReference type="ARBA" id="ARBA00004442"/>
    </source>
</evidence>
<evidence type="ECO:0000313" key="12">
    <source>
        <dbReference type="EMBL" id="CCA88056.1"/>
    </source>
</evidence>
<keyword evidence="4" id="KW-1134">Transmembrane beta strand</keyword>
<keyword evidence="8" id="KW-0998">Cell outer membrane</keyword>
<evidence type="ECO:0000256" key="10">
    <source>
        <dbReference type="SAM" id="SignalP"/>
    </source>
</evidence>
<reference evidence="12" key="2">
    <citation type="submission" date="2011-04" db="EMBL/GenBank/DDBJ databases">
        <authorList>
            <person name="Genoscope - CEA"/>
        </authorList>
    </citation>
    <scope>NUCLEOTIDE SEQUENCE</scope>
    <source>
        <strain evidence="12">R24</strain>
    </source>
</reference>
<dbReference type="GO" id="GO:0046819">
    <property type="term" value="P:protein secretion by the type V secretion system"/>
    <property type="evidence" value="ECO:0007669"/>
    <property type="project" value="TreeGrafter"/>
</dbReference>
<dbReference type="PROSITE" id="PS51779">
    <property type="entry name" value="POTRA"/>
    <property type="match status" value="1"/>
</dbReference>
<dbReference type="AlphaFoldDB" id="G3A9T7"/>
<dbReference type="Pfam" id="PF08479">
    <property type="entry name" value="POTRA_2"/>
    <property type="match status" value="1"/>
</dbReference>
<proteinExistence type="inferred from homology"/>
<feature type="signal peptide" evidence="10">
    <location>
        <begin position="1"/>
        <end position="22"/>
    </location>
</feature>
<feature type="domain" description="POTRA" evidence="11">
    <location>
        <begin position="77"/>
        <end position="149"/>
    </location>
</feature>
<comment type="subcellular location">
    <subcellularLocation>
        <location evidence="1">Cell outer membrane</location>
    </subcellularLocation>
</comment>
<keyword evidence="5" id="KW-0812">Transmembrane</keyword>
<name>G3A9T7_9RALS</name>
<evidence type="ECO:0000256" key="4">
    <source>
        <dbReference type="ARBA" id="ARBA00022452"/>
    </source>
</evidence>
<feature type="chain" id="PRO_5003442225" evidence="10">
    <location>
        <begin position="23"/>
        <end position="562"/>
    </location>
</feature>
<reference evidence="12" key="1">
    <citation type="journal article" date="2011" name="PLoS ONE">
        <title>Ralstonia syzygii, the Blood Disease Bacterium and some Asian R. solanacearum strains form a single genomic species despite divergent lifestyles.</title>
        <authorList>
            <person name="Remenant B."/>
            <person name="de Cambiaire J.C."/>
            <person name="Cellier G."/>
            <person name="Jacobs J.M."/>
            <person name="Mangenot S."/>
            <person name="Barbe V."/>
            <person name="Lajus A."/>
            <person name="Vallenet D."/>
            <person name="Medigue C."/>
            <person name="Fegan M."/>
            <person name="Allen C."/>
            <person name="Prior P."/>
        </authorList>
    </citation>
    <scope>NUCLEOTIDE SEQUENCE</scope>
    <source>
        <strain evidence="12">R24</strain>
    </source>
</reference>
<gene>
    <name evidence="12" type="primary">hlyB3</name>
    <name evidence="12" type="ORF">RALSY_mp10595</name>
</gene>
<evidence type="ECO:0000256" key="3">
    <source>
        <dbReference type="ARBA" id="ARBA00022448"/>
    </source>
</evidence>
<keyword evidence="6" id="KW-0653">Protein transport</keyword>
<organism evidence="12">
    <name type="scientific">Ralstonia syzygii R24</name>
    <dbReference type="NCBI Taxonomy" id="907261"/>
    <lineage>
        <taxon>Bacteria</taxon>
        <taxon>Pseudomonadati</taxon>
        <taxon>Pseudomonadota</taxon>
        <taxon>Betaproteobacteria</taxon>
        <taxon>Burkholderiales</taxon>
        <taxon>Burkholderiaceae</taxon>
        <taxon>Ralstonia</taxon>
        <taxon>Ralstonia solanacearum species complex</taxon>
    </lineage>
</organism>
<evidence type="ECO:0000256" key="8">
    <source>
        <dbReference type="ARBA" id="ARBA00023237"/>
    </source>
</evidence>
<evidence type="ECO:0000259" key="11">
    <source>
        <dbReference type="PROSITE" id="PS51779"/>
    </source>
</evidence>
<evidence type="ECO:0000256" key="6">
    <source>
        <dbReference type="ARBA" id="ARBA00022927"/>
    </source>
</evidence>
<dbReference type="InterPro" id="IPR005565">
    <property type="entry name" value="Hemolysn_activator_HlyB_C"/>
</dbReference>
<evidence type="ECO:0000256" key="7">
    <source>
        <dbReference type="ARBA" id="ARBA00023136"/>
    </source>
</evidence>
<dbReference type="GO" id="GO:0009279">
    <property type="term" value="C:cell outer membrane"/>
    <property type="evidence" value="ECO:0007669"/>
    <property type="project" value="UniProtKB-SubCell"/>
</dbReference>